<dbReference type="PROSITE" id="PS50977">
    <property type="entry name" value="HTH_TETR_2"/>
    <property type="match status" value="1"/>
</dbReference>
<evidence type="ECO:0000256" key="1">
    <source>
        <dbReference type="ARBA" id="ARBA00022491"/>
    </source>
</evidence>
<sequence>MCARRRDAEGTAATRATRRAELLSAIAEVFADRGYAATTVREAAEAAGILGGSLYYHFDSKESMVDEVLSTFLNEMWGDYDKVLASGMDATATLRALVASSFKSIERHRAAVVIYQNESKHLAQNERFGYLTESQRRFESTWKGLLAQGVEEGALRSDLNTGLIYRFIRDTVWVAASWYQPGGRLDAEEIAQQYLAMVLEGIQANQHPAT</sequence>
<dbReference type="InterPro" id="IPR036271">
    <property type="entry name" value="Tet_transcr_reg_TetR-rel_C_sf"/>
</dbReference>
<keyword evidence="2" id="KW-0805">Transcription regulation</keyword>
<evidence type="ECO:0000313" key="7">
    <source>
        <dbReference type="EMBL" id="GAA2727900.1"/>
    </source>
</evidence>
<dbReference type="Gene3D" id="1.10.10.60">
    <property type="entry name" value="Homeodomain-like"/>
    <property type="match status" value="1"/>
</dbReference>
<dbReference type="RefSeq" id="WP_344451471.1">
    <property type="nucleotide sequence ID" value="NZ_BAAATZ010000012.1"/>
</dbReference>
<dbReference type="PANTHER" id="PTHR30055">
    <property type="entry name" value="HTH-TYPE TRANSCRIPTIONAL REGULATOR RUTR"/>
    <property type="match status" value="1"/>
</dbReference>
<dbReference type="PRINTS" id="PR00455">
    <property type="entry name" value="HTHTETR"/>
</dbReference>
<dbReference type="EMBL" id="BAAATZ010000012">
    <property type="protein sequence ID" value="GAA2727900.1"/>
    <property type="molecule type" value="Genomic_DNA"/>
</dbReference>
<keyword evidence="8" id="KW-1185">Reference proteome</keyword>
<keyword evidence="1" id="KW-0678">Repressor</keyword>
<dbReference type="Gene3D" id="1.10.357.10">
    <property type="entry name" value="Tetracycline Repressor, domain 2"/>
    <property type="match status" value="1"/>
</dbReference>
<gene>
    <name evidence="7" type="primary">kstR2</name>
    <name evidence="7" type="ORF">GCM10010439_34910</name>
</gene>
<keyword evidence="4" id="KW-0804">Transcription</keyword>
<protein>
    <submittedName>
        <fullName evidence="7">TetR family transcriptional regulator KstR2</fullName>
    </submittedName>
</protein>
<dbReference type="Pfam" id="PF00440">
    <property type="entry name" value="TetR_N"/>
    <property type="match status" value="1"/>
</dbReference>
<dbReference type="Pfam" id="PF17932">
    <property type="entry name" value="TetR_C_24"/>
    <property type="match status" value="1"/>
</dbReference>
<dbReference type="InterPro" id="IPR001647">
    <property type="entry name" value="HTH_TetR"/>
</dbReference>
<evidence type="ECO:0000259" key="6">
    <source>
        <dbReference type="PROSITE" id="PS50977"/>
    </source>
</evidence>
<reference evidence="7 8" key="1">
    <citation type="journal article" date="2019" name="Int. J. Syst. Evol. Microbiol.">
        <title>The Global Catalogue of Microorganisms (GCM) 10K type strain sequencing project: providing services to taxonomists for standard genome sequencing and annotation.</title>
        <authorList>
            <consortium name="The Broad Institute Genomics Platform"/>
            <consortium name="The Broad Institute Genome Sequencing Center for Infectious Disease"/>
            <person name="Wu L."/>
            <person name="Ma J."/>
        </authorList>
    </citation>
    <scope>NUCLEOTIDE SEQUENCE [LARGE SCALE GENOMIC DNA]</scope>
    <source>
        <strain evidence="7 8">JCM 8201</strain>
    </source>
</reference>
<organism evidence="7 8">
    <name type="scientific">Actinocorallia aurantiaca</name>
    <dbReference type="NCBI Taxonomy" id="46204"/>
    <lineage>
        <taxon>Bacteria</taxon>
        <taxon>Bacillati</taxon>
        <taxon>Actinomycetota</taxon>
        <taxon>Actinomycetes</taxon>
        <taxon>Streptosporangiales</taxon>
        <taxon>Thermomonosporaceae</taxon>
        <taxon>Actinocorallia</taxon>
    </lineage>
</organism>
<evidence type="ECO:0000256" key="4">
    <source>
        <dbReference type="ARBA" id="ARBA00023163"/>
    </source>
</evidence>
<keyword evidence="3 5" id="KW-0238">DNA-binding</keyword>
<dbReference type="InterPro" id="IPR009057">
    <property type="entry name" value="Homeodomain-like_sf"/>
</dbReference>
<evidence type="ECO:0000313" key="8">
    <source>
        <dbReference type="Proteomes" id="UP001501842"/>
    </source>
</evidence>
<evidence type="ECO:0000256" key="3">
    <source>
        <dbReference type="ARBA" id="ARBA00023125"/>
    </source>
</evidence>
<dbReference type="PANTHER" id="PTHR30055:SF175">
    <property type="entry name" value="HTH-TYPE TRANSCRIPTIONAL REPRESSOR KSTR2"/>
    <property type="match status" value="1"/>
</dbReference>
<evidence type="ECO:0000256" key="2">
    <source>
        <dbReference type="ARBA" id="ARBA00023015"/>
    </source>
</evidence>
<proteinExistence type="predicted"/>
<feature type="domain" description="HTH tetR-type" evidence="6">
    <location>
        <begin position="16"/>
        <end position="76"/>
    </location>
</feature>
<feature type="DNA-binding region" description="H-T-H motif" evidence="5">
    <location>
        <begin position="39"/>
        <end position="58"/>
    </location>
</feature>
<dbReference type="InterPro" id="IPR050109">
    <property type="entry name" value="HTH-type_TetR-like_transc_reg"/>
</dbReference>
<dbReference type="Proteomes" id="UP001501842">
    <property type="component" value="Unassembled WGS sequence"/>
</dbReference>
<name>A0ABN3UBE8_9ACTN</name>
<evidence type="ECO:0000256" key="5">
    <source>
        <dbReference type="PROSITE-ProRule" id="PRU00335"/>
    </source>
</evidence>
<comment type="caution">
    <text evidence="7">The sequence shown here is derived from an EMBL/GenBank/DDBJ whole genome shotgun (WGS) entry which is preliminary data.</text>
</comment>
<accession>A0ABN3UBE8</accession>
<dbReference type="SUPFAM" id="SSF48498">
    <property type="entry name" value="Tetracyclin repressor-like, C-terminal domain"/>
    <property type="match status" value="1"/>
</dbReference>
<dbReference type="SUPFAM" id="SSF46689">
    <property type="entry name" value="Homeodomain-like"/>
    <property type="match status" value="1"/>
</dbReference>
<dbReference type="InterPro" id="IPR041490">
    <property type="entry name" value="KstR2_TetR_C"/>
</dbReference>